<dbReference type="EMBL" id="CP015136">
    <property type="protein sequence ID" value="AMY09382.1"/>
    <property type="molecule type" value="Genomic_DNA"/>
</dbReference>
<reference evidence="3 4" key="1">
    <citation type="journal article" date="2016" name="Genome Announc.">
        <title>First Complete Genome Sequence of a Subdivision 6 Acidobacterium Strain.</title>
        <authorList>
            <person name="Huang S."/>
            <person name="Vieira S."/>
            <person name="Bunk B."/>
            <person name="Riedel T."/>
            <person name="Sproer C."/>
            <person name="Overmann J."/>
        </authorList>
    </citation>
    <scope>NUCLEOTIDE SEQUENCE [LARGE SCALE GENOMIC DNA]</scope>
    <source>
        <strain evidence="4">DSM 100886 HEG_-6_39</strain>
    </source>
</reference>
<dbReference type="STRING" id="1855912.LuPra_02597"/>
<gene>
    <name evidence="3" type="ORF">LuPra_02597</name>
</gene>
<evidence type="ECO:0000313" key="3">
    <source>
        <dbReference type="EMBL" id="AMY09382.1"/>
    </source>
</evidence>
<proteinExistence type="predicted"/>
<evidence type="ECO:0000256" key="2">
    <source>
        <dbReference type="ARBA" id="ARBA00022737"/>
    </source>
</evidence>
<dbReference type="PANTHER" id="PTHR46093:SF18">
    <property type="entry name" value="FIBRONECTIN TYPE-III DOMAIN-CONTAINING PROTEIN"/>
    <property type="match status" value="1"/>
</dbReference>
<name>A0A143PLB4_LUTPR</name>
<dbReference type="Gene3D" id="2.120.10.80">
    <property type="entry name" value="Kelch-type beta propeller"/>
    <property type="match status" value="2"/>
</dbReference>
<keyword evidence="4" id="KW-1185">Reference proteome</keyword>
<dbReference type="PANTHER" id="PTHR46093">
    <property type="entry name" value="ACYL-COA-BINDING DOMAIN-CONTAINING PROTEIN 5"/>
    <property type="match status" value="1"/>
</dbReference>
<dbReference type="InterPro" id="IPR015915">
    <property type="entry name" value="Kelch-typ_b-propeller"/>
</dbReference>
<dbReference type="RefSeq" id="WP_110171130.1">
    <property type="nucleotide sequence ID" value="NZ_CP015136.1"/>
</dbReference>
<dbReference type="Proteomes" id="UP000076079">
    <property type="component" value="Chromosome"/>
</dbReference>
<dbReference type="Pfam" id="PF24681">
    <property type="entry name" value="Kelch_KLHDC2_KLHL20_DRC7"/>
    <property type="match status" value="1"/>
</dbReference>
<accession>A0A143PLB4</accession>
<dbReference type="KEGG" id="abac:LuPra_02597"/>
<reference evidence="4" key="2">
    <citation type="submission" date="2016-04" db="EMBL/GenBank/DDBJ databases">
        <title>First Complete Genome Sequence of a Subdivision 6 Acidobacterium.</title>
        <authorList>
            <person name="Huang S."/>
            <person name="Vieira S."/>
            <person name="Bunk B."/>
            <person name="Riedel T."/>
            <person name="Sproeer C."/>
            <person name="Overmann J."/>
        </authorList>
    </citation>
    <scope>NUCLEOTIDE SEQUENCE [LARGE SCALE GENOMIC DNA]</scope>
    <source>
        <strain evidence="4">DSM 100886 HEG_-6_39</strain>
    </source>
</reference>
<evidence type="ECO:0000313" key="4">
    <source>
        <dbReference type="Proteomes" id="UP000076079"/>
    </source>
</evidence>
<keyword evidence="1" id="KW-0880">Kelch repeat</keyword>
<evidence type="ECO:0000256" key="1">
    <source>
        <dbReference type="ARBA" id="ARBA00022441"/>
    </source>
</evidence>
<protein>
    <submittedName>
        <fullName evidence="3">Kelch motif</fullName>
    </submittedName>
</protein>
<organism evidence="3 4">
    <name type="scientific">Luteitalea pratensis</name>
    <dbReference type="NCBI Taxonomy" id="1855912"/>
    <lineage>
        <taxon>Bacteria</taxon>
        <taxon>Pseudomonadati</taxon>
        <taxon>Acidobacteriota</taxon>
        <taxon>Vicinamibacteria</taxon>
        <taxon>Vicinamibacterales</taxon>
        <taxon>Vicinamibacteraceae</taxon>
        <taxon>Luteitalea</taxon>
    </lineage>
</organism>
<dbReference type="AlphaFoldDB" id="A0A143PLB4"/>
<keyword evidence="2" id="KW-0677">Repeat</keyword>
<sequence length="411" mass="43131">MAKLLWTQKQDIGPRPRYAHAMAYDAARRRVLLFGGDSLAGHLFNDTWDWDGSDWTQVEDLGPGPRGGHSMAYDSIRNRTVLFGGNSGGADLNDTWEWDGSAWTQMQNAGPAARAFHATAFDAARGRVVLFGGQPSGGGAPLEDTWEWDGEDWSQVEDSGPPPRSGHVMTYDRVRHRTVLFGGAGTGAAFSDTWEWDGTSWRHVEDVGPRGAVGAAMVFRSKVSTLFGGITTSAGSAPRELFGLTWEWNGTHWTARQDMGVGPRLGHAMAFDSGRGCVVLFGGVTVPPESTGAATSVKGDTWEHADVTSPGGPGGGGPVTGILGSVTAAPDPVMRGGSLTVTVSLAGPLTTPVVAVVDCLGVRQLMIPPMLLTGSTQFPVPQVLPMPVPASLPITATGPDGVSVSTTVTVV</sequence>
<dbReference type="OrthoDB" id="103335at2"/>
<dbReference type="SUPFAM" id="SSF117281">
    <property type="entry name" value="Kelch motif"/>
    <property type="match status" value="1"/>
</dbReference>